<keyword evidence="1" id="KW-1133">Transmembrane helix</keyword>
<evidence type="ECO:0000313" key="4">
    <source>
        <dbReference type="Proteomes" id="UP001215280"/>
    </source>
</evidence>
<keyword evidence="4" id="KW-1185">Reference proteome</keyword>
<evidence type="ECO:0000313" key="3">
    <source>
        <dbReference type="EMBL" id="KAJ7722485.1"/>
    </source>
</evidence>
<dbReference type="Pfam" id="PF18758">
    <property type="entry name" value="KDZ"/>
    <property type="match status" value="1"/>
</dbReference>
<dbReference type="AlphaFoldDB" id="A0AAD7HJZ3"/>
<gene>
    <name evidence="3" type="ORF">DFH07DRAFT_872061</name>
</gene>
<sequence>MLRLEGRGDADVYGSCGGCNEADPRFRCEHQTCFGCGLFCQRCLVQRHQTLPTHWIQEWNGSLFERRTLAELGLEVQLGHPAGYSCPTSRAGHEEFTVIDITGIQTVKVFFCDCDSNVAHWQQLMRVRWWPATVKDPRTCATFAVVRLFQILNCQGKVSAHDFLRSLEFLTNNDGLNPVKDRRRAFRHIIRQYRMTLMMKRAGRGHDPTGVHGTAQGELALRCRSCPQDGRNVPQGWDKINWVEMPEDLRLTSRRYKYFTFLAQDCNFRLINRDVSTAAKDPILGDGLGYFIHYGKYSEFLRDHVLEEEISSCSGFQAMFLANRKRVKGGVTCARHNMWRGNGIGDLQLGERYCNMDFILASALLGHIIFYLILSYDIACQYGKKFFERMTQLPPEFHLVIEVLRVWFKVPNFHLPPHKPPCHSPFSFHWMWGAVLCNVPAS</sequence>
<keyword evidence="1" id="KW-0812">Transmembrane</keyword>
<dbReference type="Pfam" id="PF18803">
    <property type="entry name" value="CxC2"/>
    <property type="match status" value="1"/>
</dbReference>
<feature type="domain" description="CxC2-like cysteine cluster KDZ transposase-associated" evidence="2">
    <location>
        <begin position="69"/>
        <end position="174"/>
    </location>
</feature>
<name>A0AAD7HJZ3_9AGAR</name>
<proteinExistence type="predicted"/>
<dbReference type="InterPro" id="IPR040521">
    <property type="entry name" value="KDZ"/>
</dbReference>
<dbReference type="Proteomes" id="UP001215280">
    <property type="component" value="Unassembled WGS sequence"/>
</dbReference>
<comment type="caution">
    <text evidence="3">The sequence shown here is derived from an EMBL/GenBank/DDBJ whole genome shotgun (WGS) entry which is preliminary data.</text>
</comment>
<feature type="transmembrane region" description="Helical" evidence="1">
    <location>
        <begin position="358"/>
        <end position="379"/>
    </location>
</feature>
<evidence type="ECO:0000259" key="2">
    <source>
        <dbReference type="Pfam" id="PF18803"/>
    </source>
</evidence>
<reference evidence="3" key="1">
    <citation type="submission" date="2023-03" db="EMBL/GenBank/DDBJ databases">
        <title>Massive genome expansion in bonnet fungi (Mycena s.s.) driven by repeated elements and novel gene families across ecological guilds.</title>
        <authorList>
            <consortium name="Lawrence Berkeley National Laboratory"/>
            <person name="Harder C.B."/>
            <person name="Miyauchi S."/>
            <person name="Viragh M."/>
            <person name="Kuo A."/>
            <person name="Thoen E."/>
            <person name="Andreopoulos B."/>
            <person name="Lu D."/>
            <person name="Skrede I."/>
            <person name="Drula E."/>
            <person name="Henrissat B."/>
            <person name="Morin E."/>
            <person name="Kohler A."/>
            <person name="Barry K."/>
            <person name="LaButti K."/>
            <person name="Morin E."/>
            <person name="Salamov A."/>
            <person name="Lipzen A."/>
            <person name="Mereny Z."/>
            <person name="Hegedus B."/>
            <person name="Baldrian P."/>
            <person name="Stursova M."/>
            <person name="Weitz H."/>
            <person name="Taylor A."/>
            <person name="Grigoriev I.V."/>
            <person name="Nagy L.G."/>
            <person name="Martin F."/>
            <person name="Kauserud H."/>
        </authorList>
    </citation>
    <scope>NUCLEOTIDE SEQUENCE</scope>
    <source>
        <strain evidence="3">CBHHK188m</strain>
    </source>
</reference>
<organism evidence="3 4">
    <name type="scientific">Mycena maculata</name>
    <dbReference type="NCBI Taxonomy" id="230809"/>
    <lineage>
        <taxon>Eukaryota</taxon>
        <taxon>Fungi</taxon>
        <taxon>Dikarya</taxon>
        <taxon>Basidiomycota</taxon>
        <taxon>Agaricomycotina</taxon>
        <taxon>Agaricomycetes</taxon>
        <taxon>Agaricomycetidae</taxon>
        <taxon>Agaricales</taxon>
        <taxon>Marasmiineae</taxon>
        <taxon>Mycenaceae</taxon>
        <taxon>Mycena</taxon>
    </lineage>
</organism>
<protein>
    <recommendedName>
        <fullName evidence="2">CxC2-like cysteine cluster KDZ transposase-associated domain-containing protein</fullName>
    </recommendedName>
</protein>
<evidence type="ECO:0000256" key="1">
    <source>
        <dbReference type="SAM" id="Phobius"/>
    </source>
</evidence>
<keyword evidence="1" id="KW-0472">Membrane</keyword>
<dbReference type="EMBL" id="JARJLG010000257">
    <property type="protein sequence ID" value="KAJ7722485.1"/>
    <property type="molecule type" value="Genomic_DNA"/>
</dbReference>
<dbReference type="InterPro" id="IPR041457">
    <property type="entry name" value="CxC2_KDZ-assoc"/>
</dbReference>
<accession>A0AAD7HJZ3</accession>